<proteinExistence type="predicted"/>
<dbReference type="EMBL" id="BDGG01000003">
    <property type="protein sequence ID" value="GAU95784.1"/>
    <property type="molecule type" value="Genomic_DNA"/>
</dbReference>
<comment type="caution">
    <text evidence="1">The sequence shown here is derived from an EMBL/GenBank/DDBJ whole genome shotgun (WGS) entry which is preliminary data.</text>
</comment>
<keyword evidence="2" id="KW-1185">Reference proteome</keyword>
<dbReference type="AlphaFoldDB" id="A0A1D1V1T5"/>
<evidence type="ECO:0000313" key="2">
    <source>
        <dbReference type="Proteomes" id="UP000186922"/>
    </source>
</evidence>
<dbReference type="Proteomes" id="UP000186922">
    <property type="component" value="Unassembled WGS sequence"/>
</dbReference>
<reference evidence="1 2" key="1">
    <citation type="journal article" date="2016" name="Nat. Commun.">
        <title>Extremotolerant tardigrade genome and improved radiotolerance of human cultured cells by tardigrade-unique protein.</title>
        <authorList>
            <person name="Hashimoto T."/>
            <person name="Horikawa D.D."/>
            <person name="Saito Y."/>
            <person name="Kuwahara H."/>
            <person name="Kozuka-Hata H."/>
            <person name="Shin-I T."/>
            <person name="Minakuchi Y."/>
            <person name="Ohishi K."/>
            <person name="Motoyama A."/>
            <person name="Aizu T."/>
            <person name="Enomoto A."/>
            <person name="Kondo K."/>
            <person name="Tanaka S."/>
            <person name="Hara Y."/>
            <person name="Koshikawa S."/>
            <person name="Sagara H."/>
            <person name="Miura T."/>
            <person name="Yokobori S."/>
            <person name="Miyagawa K."/>
            <person name="Suzuki Y."/>
            <person name="Kubo T."/>
            <person name="Oyama M."/>
            <person name="Kohara Y."/>
            <person name="Fujiyama A."/>
            <person name="Arakawa K."/>
            <person name="Katayama T."/>
            <person name="Toyoda A."/>
            <person name="Kunieda T."/>
        </authorList>
    </citation>
    <scope>NUCLEOTIDE SEQUENCE [LARGE SCALE GENOMIC DNA]</scope>
    <source>
        <strain evidence="1 2">YOKOZUNA-1</strain>
    </source>
</reference>
<protein>
    <submittedName>
        <fullName evidence="1">Uncharacterized protein</fullName>
    </submittedName>
</protein>
<accession>A0A1D1V1T5</accession>
<name>A0A1D1V1T5_RAMVA</name>
<organism evidence="1 2">
    <name type="scientific">Ramazzottius varieornatus</name>
    <name type="common">Water bear</name>
    <name type="synonym">Tardigrade</name>
    <dbReference type="NCBI Taxonomy" id="947166"/>
    <lineage>
        <taxon>Eukaryota</taxon>
        <taxon>Metazoa</taxon>
        <taxon>Ecdysozoa</taxon>
        <taxon>Tardigrada</taxon>
        <taxon>Eutardigrada</taxon>
        <taxon>Parachela</taxon>
        <taxon>Hypsibioidea</taxon>
        <taxon>Ramazzottiidae</taxon>
        <taxon>Ramazzottius</taxon>
    </lineage>
</organism>
<sequence>MGLGFDGRLHFQGDIHFAMLSVCKKKDQNLSSPSPSRELYYSLADPNNLLPYQFLRACRTRREKAESSTPVEDPHRRK</sequence>
<evidence type="ECO:0000313" key="1">
    <source>
        <dbReference type="EMBL" id="GAU95784.1"/>
    </source>
</evidence>
<gene>
    <name evidence="1" type="primary">RvY_07341-1</name>
    <name evidence="1" type="synonym">RvY_07341.1</name>
    <name evidence="1" type="ORF">RvY_07341</name>
</gene>